<name>A0ABX7AZ34_9PROT</name>
<dbReference type="RefSeq" id="WP_201070171.1">
    <property type="nucleotide sequence ID" value="NZ_CP067420.1"/>
</dbReference>
<gene>
    <name evidence="1" type="ORF">IGS68_14620</name>
</gene>
<sequence>MKIIERRPGGYLVDCGCAHGDPFVQRRPALATECPKCGKTGMMAELVTTWVIANDRERVEAAD</sequence>
<proteinExistence type="predicted"/>
<organism evidence="1 2">
    <name type="scientific">Skermanella cutis</name>
    <dbReference type="NCBI Taxonomy" id="2775420"/>
    <lineage>
        <taxon>Bacteria</taxon>
        <taxon>Pseudomonadati</taxon>
        <taxon>Pseudomonadota</taxon>
        <taxon>Alphaproteobacteria</taxon>
        <taxon>Rhodospirillales</taxon>
        <taxon>Azospirillaceae</taxon>
        <taxon>Skermanella</taxon>
    </lineage>
</organism>
<dbReference type="EMBL" id="CP067420">
    <property type="protein sequence ID" value="QQP87355.1"/>
    <property type="molecule type" value="Genomic_DNA"/>
</dbReference>
<dbReference type="Proteomes" id="UP000595197">
    <property type="component" value="Chromosome"/>
</dbReference>
<keyword evidence="2" id="KW-1185">Reference proteome</keyword>
<accession>A0ABX7AZ34</accession>
<protein>
    <submittedName>
        <fullName evidence="1">Uncharacterized protein</fullName>
    </submittedName>
</protein>
<reference evidence="1" key="1">
    <citation type="submission" date="2021-02" db="EMBL/GenBank/DDBJ databases">
        <title>Skermanella TT6 skin isolate.</title>
        <authorList>
            <person name="Lee K."/>
            <person name="Ganzorig M."/>
        </authorList>
    </citation>
    <scope>NUCLEOTIDE SEQUENCE</scope>
    <source>
        <strain evidence="1">TT6</strain>
    </source>
</reference>
<evidence type="ECO:0000313" key="2">
    <source>
        <dbReference type="Proteomes" id="UP000595197"/>
    </source>
</evidence>
<evidence type="ECO:0000313" key="1">
    <source>
        <dbReference type="EMBL" id="QQP87355.1"/>
    </source>
</evidence>